<gene>
    <name evidence="4" type="ORF">CWM47_28650</name>
</gene>
<feature type="transmembrane region" description="Helical" evidence="2">
    <location>
        <begin position="160"/>
        <end position="181"/>
    </location>
</feature>
<keyword evidence="2" id="KW-1133">Transmembrane helix</keyword>
<keyword evidence="2" id="KW-0812">Transmembrane</keyword>
<dbReference type="AlphaFoldDB" id="A0A2K8Z6K2"/>
<accession>A0A2K8Z6K2</accession>
<keyword evidence="3" id="KW-0732">Signal</keyword>
<dbReference type="RefSeq" id="WP_100992021.1">
    <property type="nucleotide sequence ID" value="NZ_CP025096.1"/>
</dbReference>
<dbReference type="OrthoDB" id="1427164at2"/>
<feature type="signal peptide" evidence="3">
    <location>
        <begin position="1"/>
        <end position="18"/>
    </location>
</feature>
<dbReference type="EMBL" id="CP025096">
    <property type="protein sequence ID" value="AUD05468.1"/>
    <property type="molecule type" value="Genomic_DNA"/>
</dbReference>
<evidence type="ECO:0000256" key="1">
    <source>
        <dbReference type="SAM" id="MobiDB-lite"/>
    </source>
</evidence>
<reference evidence="4 5" key="1">
    <citation type="submission" date="2017-11" db="EMBL/GenBank/DDBJ databases">
        <title>Taxonomic description and genome sequences of Spirosoma HA7 sp. nov., isolated from pollen microhabitat of Corylus avellana.</title>
        <authorList>
            <person name="Ambika Manirajan B."/>
            <person name="Suarez C."/>
            <person name="Ratering S."/>
            <person name="Geissler-Plaum R."/>
            <person name="Cardinale M."/>
            <person name="Sylvia S."/>
        </authorList>
    </citation>
    <scope>NUCLEOTIDE SEQUENCE [LARGE SCALE GENOMIC DNA]</scope>
    <source>
        <strain evidence="4 5">HA7</strain>
    </source>
</reference>
<evidence type="ECO:0000256" key="2">
    <source>
        <dbReference type="SAM" id="Phobius"/>
    </source>
</evidence>
<feature type="chain" id="PRO_5014953441" description="PEGA domain-containing protein" evidence="3">
    <location>
        <begin position="19"/>
        <end position="277"/>
    </location>
</feature>
<feature type="region of interest" description="Disordered" evidence="1">
    <location>
        <begin position="191"/>
        <end position="214"/>
    </location>
</feature>
<proteinExistence type="predicted"/>
<sequence length="277" mass="29285">MRVLTSLVALLTATFTYAQDNIILRTGGEIPAKVLEVNQQDLKYRKTDNPDGPIYTAPIRDVLLIKYANGTKDSFESQSAPATGAGTAQTVTVTVGKGGVSSVVNSAVGLSTLRYQSRFLTHHFVDASGQRLSLTETESVVRLQPDALTSFDRGRSLRTWSTVTGVTAAAFIGVGVGVAFANRGGMFRHGRFIDGPGNDPNASTNNDGRLDGRGPDHRVGAALVGGGILVGLASVWLGHRATLQFRRAADQYNQRPATSLQLAPASSGLGMGLALRF</sequence>
<evidence type="ECO:0000256" key="3">
    <source>
        <dbReference type="SAM" id="SignalP"/>
    </source>
</evidence>
<keyword evidence="2" id="KW-0472">Membrane</keyword>
<organism evidence="4 5">
    <name type="scientific">Spirosoma pollinicola</name>
    <dbReference type="NCBI Taxonomy" id="2057025"/>
    <lineage>
        <taxon>Bacteria</taxon>
        <taxon>Pseudomonadati</taxon>
        <taxon>Bacteroidota</taxon>
        <taxon>Cytophagia</taxon>
        <taxon>Cytophagales</taxon>
        <taxon>Cytophagaceae</taxon>
        <taxon>Spirosoma</taxon>
    </lineage>
</organism>
<evidence type="ECO:0008006" key="6">
    <source>
        <dbReference type="Google" id="ProtNLM"/>
    </source>
</evidence>
<evidence type="ECO:0000313" key="5">
    <source>
        <dbReference type="Proteomes" id="UP000232883"/>
    </source>
</evidence>
<dbReference type="KEGG" id="spir:CWM47_28650"/>
<dbReference type="Proteomes" id="UP000232883">
    <property type="component" value="Chromosome"/>
</dbReference>
<feature type="transmembrane region" description="Helical" evidence="2">
    <location>
        <begin position="219"/>
        <end position="237"/>
    </location>
</feature>
<keyword evidence="5" id="KW-1185">Reference proteome</keyword>
<evidence type="ECO:0000313" key="4">
    <source>
        <dbReference type="EMBL" id="AUD05468.1"/>
    </source>
</evidence>
<protein>
    <recommendedName>
        <fullName evidence="6">PEGA domain-containing protein</fullName>
    </recommendedName>
</protein>
<name>A0A2K8Z6K2_9BACT</name>